<protein>
    <recommendedName>
        <fullName evidence="10">VPS10 domain-containing protein</fullName>
    </recommendedName>
</protein>
<name>A0A9P8P385_9ASCO</name>
<evidence type="ECO:0000256" key="2">
    <source>
        <dbReference type="ARBA" id="ARBA00022692"/>
    </source>
</evidence>
<keyword evidence="4 8" id="KW-1133">Transmembrane helix</keyword>
<comment type="subcellular location">
    <subcellularLocation>
        <location evidence="1">Membrane</location>
    </subcellularLocation>
</comment>
<feature type="chain" id="PRO_5040187865" description="VPS10 domain-containing protein" evidence="9">
    <location>
        <begin position="21"/>
        <end position="1513"/>
    </location>
</feature>
<gene>
    <name evidence="11" type="ORF">WICMUC_005752</name>
</gene>
<dbReference type="GO" id="GO:0006896">
    <property type="term" value="P:Golgi to vacuole transport"/>
    <property type="evidence" value="ECO:0007669"/>
    <property type="project" value="TreeGrafter"/>
</dbReference>
<feature type="signal peptide" evidence="9">
    <location>
        <begin position="1"/>
        <end position="20"/>
    </location>
</feature>
<evidence type="ECO:0000259" key="10">
    <source>
        <dbReference type="SMART" id="SM00602"/>
    </source>
</evidence>
<reference evidence="11" key="2">
    <citation type="submission" date="2021-01" db="EMBL/GenBank/DDBJ databases">
        <authorList>
            <person name="Schikora-Tamarit M.A."/>
        </authorList>
    </citation>
    <scope>NUCLEOTIDE SEQUENCE</scope>
    <source>
        <strain evidence="11">CBS6341</strain>
    </source>
</reference>
<dbReference type="InterPro" id="IPR015943">
    <property type="entry name" value="WD40/YVTN_repeat-like_dom_sf"/>
</dbReference>
<dbReference type="InterPro" id="IPR050310">
    <property type="entry name" value="VPS10-sortilin"/>
</dbReference>
<dbReference type="EMBL" id="JAEUBF010001473">
    <property type="protein sequence ID" value="KAH3664367.1"/>
    <property type="molecule type" value="Genomic_DNA"/>
</dbReference>
<dbReference type="SUPFAM" id="SSF110296">
    <property type="entry name" value="Oligoxyloglucan reducing end-specific cellobiohydrolase"/>
    <property type="match status" value="3"/>
</dbReference>
<dbReference type="GO" id="GO:0006623">
    <property type="term" value="P:protein targeting to vacuole"/>
    <property type="evidence" value="ECO:0007669"/>
    <property type="project" value="TreeGrafter"/>
</dbReference>
<evidence type="ECO:0000256" key="6">
    <source>
        <dbReference type="ARBA" id="ARBA00023180"/>
    </source>
</evidence>
<keyword evidence="9" id="KW-0732">Signal</keyword>
<keyword evidence="2 8" id="KW-0812">Transmembrane</keyword>
<dbReference type="GO" id="GO:0005829">
    <property type="term" value="C:cytosol"/>
    <property type="evidence" value="ECO:0007669"/>
    <property type="project" value="GOC"/>
</dbReference>
<feature type="compositionally biased region" description="Acidic residues" evidence="7">
    <location>
        <begin position="1468"/>
        <end position="1483"/>
    </location>
</feature>
<evidence type="ECO:0000256" key="8">
    <source>
        <dbReference type="SAM" id="Phobius"/>
    </source>
</evidence>
<dbReference type="Gene3D" id="2.120.10.10">
    <property type="match status" value="1"/>
</dbReference>
<dbReference type="Pfam" id="PF15902">
    <property type="entry name" value="Sortilin-Vps10"/>
    <property type="match status" value="2"/>
</dbReference>
<dbReference type="InterPro" id="IPR006581">
    <property type="entry name" value="VPS10"/>
</dbReference>
<dbReference type="InterPro" id="IPR031777">
    <property type="entry name" value="Sortilin_C"/>
</dbReference>
<sequence>MGQFYQWLLCALCLACRAFAEFSPEIHKTVTDKISDDLIYFDDSSSLLNLNNKQLLTSQDDGINWIKKLDNIESFQIDAIKKSRAFAFTASNIHYISNDYGLSWKQFTIDSAANFNYEISVNAKNPDQILLGFLTCDTANICTQNMFYSTDGLNSNPSILGQNLEYCVFAKSNGVFDEGDDSRVFCLESERDENHRLIGSKIISTTDFFISDPTIVNDNAGILATNFVLEIDVIQTFIVVVVELKEAQAKGSSALLYVSKDGVSFRKAIIEGNVASEGFIFLPSTRNSLFISVWSAGNETSVSSILSSDTEGQNFRNLMDQVESNSLGFLHLEKAEKLEGVWQANIMDGYDELTLFPHIKSKITFDDGRTWRYLKTDDCPGNEDCSLNIFSLEETRGDGQSATGATPGILLAVGDTGKSLGSDIMKMKTFVSRDGGLNWKLALDSPSIFSFGDLGNIIVAAPYTKSEETESFLIDTVYYSLDQGSTWSSFNLDIPIIPYLLTTAVDGTTTKFILTGLFSENNQDSKQVLYTLDFSKAFDRVCDSENDFELWYGRSDEQDTRGKCIYGHKDIYKRRKEDARCYINKAFEDLVFDEVACECTYMDYECNFGFYKNSKGECVADNKIIKKLCSESSDEELKLETRRKIPGNMCQGGQNLESTFETIQCSSFEDKPAQGIEVVKTSFEGGVVYYTFLQRSNTEVNETLIVQTSLKQVFISQNGGKQFSRFDTNEEISEVHTNPYYPDNVYLISTNKNIYISKDRGISFQSVVAPSEINVFGLPSISFSNSSQDAFIYYGDENCEVKFSELCKSTAYITDDSGLNWKKLLDGTKTCDFVGSRYIDYGADKNLVYCQVSNENGYSLIASSDKFETQDLLFSNIVGFASTSHFTVVASIDGDSLQAFVTTTGNDFVTAKFPPDYQVKKQQAYTILGSESGAIFLHVTSNERAGSEFGGILKSDADGISYVLSEKYVNRNSLGYVDFERVEGLEGIALINTVKNYEDAFKGSLKQLVSKITFNDGANWDYIQPPTIDSEGNRYTCIGKPLTECSLHLHGYTERKDFRDTFSSASATGVLLAVGNVGDKLASFRDASTFITKDGGLTWREIKKGVYQWEFGDRGSIIVLVDDQSDTNSVLYSLNEGSTWNEYQFSDDVVRVEDIVTVPSDTSTRFLLVTRSKSGRGDESRTFTIDFNGIFSRQCVLDFTTPNRDDFEYWSPKQPFSSDLCLFGHEVQYLRKLSDRTDCYIGNLNLDDSVKVIRNCECTRRDFECDYGYDKANDGTCKLVGDTKDPQDICRTDENILGYFEPTGYRKIPMSTCEGGQEFDKGTEIPCPGREREFDEKKGKHLRGFGWFLVTFVPISIFLFSVWFVYDRGIRRNGGFQRFGEIRLGEQDDELIENNTTDKVVNSLVRGSITGIAAIIAVFRTIRSTDTSLLKKLRGIFSSNSRYSRRGAGYTTVAESDFRDEEEAAILGEEEDFNVDDDDDFGDDTFTGGENNDRLHENDISEFQGYEDDRNLE</sequence>
<comment type="caution">
    <text evidence="11">The sequence shown here is derived from an EMBL/GenBank/DDBJ whole genome shotgun (WGS) entry which is preliminary data.</text>
</comment>
<dbReference type="FunFam" id="3.30.60.270:FF:000005">
    <property type="entry name" value="Sortilin"/>
    <property type="match status" value="1"/>
</dbReference>
<feature type="domain" description="VPS10" evidence="10">
    <location>
        <begin position="44"/>
        <end position="670"/>
    </location>
</feature>
<reference evidence="11" key="1">
    <citation type="journal article" date="2021" name="Open Biol.">
        <title>Shared evolutionary footprints suggest mitochondrial oxidative damage underlies multiple complex I losses in fungi.</title>
        <authorList>
            <person name="Schikora-Tamarit M.A."/>
            <person name="Marcet-Houben M."/>
            <person name="Nosek J."/>
            <person name="Gabaldon T."/>
        </authorList>
    </citation>
    <scope>NUCLEOTIDE SEQUENCE</scope>
    <source>
        <strain evidence="11">CBS6341</strain>
    </source>
</reference>
<dbReference type="GO" id="GO:0016020">
    <property type="term" value="C:membrane"/>
    <property type="evidence" value="ECO:0007669"/>
    <property type="project" value="UniProtKB-SubCell"/>
</dbReference>
<dbReference type="GO" id="GO:0006895">
    <property type="term" value="P:Golgi to endosome transport"/>
    <property type="evidence" value="ECO:0007669"/>
    <property type="project" value="TreeGrafter"/>
</dbReference>
<keyword evidence="12" id="KW-1185">Reference proteome</keyword>
<dbReference type="PANTHER" id="PTHR12106:SF27">
    <property type="entry name" value="SORTILIN-RELATED RECEPTOR"/>
    <property type="match status" value="1"/>
</dbReference>
<evidence type="ECO:0000256" key="5">
    <source>
        <dbReference type="ARBA" id="ARBA00023136"/>
    </source>
</evidence>
<dbReference type="GO" id="GO:0005794">
    <property type="term" value="C:Golgi apparatus"/>
    <property type="evidence" value="ECO:0007669"/>
    <property type="project" value="TreeGrafter"/>
</dbReference>
<dbReference type="Gene3D" id="3.30.60.270">
    <property type="match status" value="2"/>
</dbReference>
<evidence type="ECO:0000256" key="7">
    <source>
        <dbReference type="SAM" id="MobiDB-lite"/>
    </source>
</evidence>
<accession>A0A9P8P385</accession>
<feature type="region of interest" description="Disordered" evidence="7">
    <location>
        <begin position="1468"/>
        <end position="1513"/>
    </location>
</feature>
<dbReference type="OrthoDB" id="443634at2759"/>
<keyword evidence="3" id="KW-0677">Repeat</keyword>
<keyword evidence="6" id="KW-0325">Glycoprotein</keyword>
<dbReference type="Proteomes" id="UP000769528">
    <property type="component" value="Unassembled WGS sequence"/>
</dbReference>
<dbReference type="PANTHER" id="PTHR12106">
    <property type="entry name" value="SORTILIN RELATED"/>
    <property type="match status" value="1"/>
</dbReference>
<organism evidence="11 12">
    <name type="scientific">Wickerhamomyces mucosus</name>
    <dbReference type="NCBI Taxonomy" id="1378264"/>
    <lineage>
        <taxon>Eukaryota</taxon>
        <taxon>Fungi</taxon>
        <taxon>Dikarya</taxon>
        <taxon>Ascomycota</taxon>
        <taxon>Saccharomycotina</taxon>
        <taxon>Saccharomycetes</taxon>
        <taxon>Phaffomycetales</taxon>
        <taxon>Wickerhamomycetaceae</taxon>
        <taxon>Wickerhamomyces</taxon>
    </lineage>
</organism>
<dbReference type="Pfam" id="PF15901">
    <property type="entry name" value="Sortilin_C"/>
    <property type="match status" value="2"/>
</dbReference>
<evidence type="ECO:0000313" key="12">
    <source>
        <dbReference type="Proteomes" id="UP000769528"/>
    </source>
</evidence>
<dbReference type="Gene3D" id="2.130.10.10">
    <property type="entry name" value="YVTN repeat-like/Quinoprotein amine dehydrogenase"/>
    <property type="match status" value="1"/>
</dbReference>
<dbReference type="Gene3D" id="2.10.70.80">
    <property type="match status" value="2"/>
</dbReference>
<feature type="transmembrane region" description="Helical" evidence="8">
    <location>
        <begin position="1345"/>
        <end position="1366"/>
    </location>
</feature>
<feature type="domain" description="VPS10" evidence="10">
    <location>
        <begin position="702"/>
        <end position="1332"/>
    </location>
</feature>
<proteinExistence type="predicted"/>
<evidence type="ECO:0000313" key="11">
    <source>
        <dbReference type="EMBL" id="KAH3664367.1"/>
    </source>
</evidence>
<dbReference type="SMART" id="SM00602">
    <property type="entry name" value="VPS10"/>
    <property type="match status" value="2"/>
</dbReference>
<evidence type="ECO:0000256" key="1">
    <source>
        <dbReference type="ARBA" id="ARBA00004370"/>
    </source>
</evidence>
<evidence type="ECO:0000256" key="4">
    <source>
        <dbReference type="ARBA" id="ARBA00022989"/>
    </source>
</evidence>
<evidence type="ECO:0000256" key="9">
    <source>
        <dbReference type="SAM" id="SignalP"/>
    </source>
</evidence>
<evidence type="ECO:0000256" key="3">
    <source>
        <dbReference type="ARBA" id="ARBA00022737"/>
    </source>
</evidence>
<keyword evidence="5 8" id="KW-0472">Membrane</keyword>
<dbReference type="InterPro" id="IPR031778">
    <property type="entry name" value="Sortilin_N"/>
</dbReference>